<evidence type="ECO:0000259" key="9">
    <source>
        <dbReference type="PROSITE" id="PS51294"/>
    </source>
</evidence>
<feature type="compositionally biased region" description="Basic and acidic residues" evidence="7">
    <location>
        <begin position="420"/>
        <end position="435"/>
    </location>
</feature>
<dbReference type="EMBL" id="AJWK01022032">
    <property type="status" value="NOT_ANNOTATED_CDS"/>
    <property type="molecule type" value="Genomic_DNA"/>
</dbReference>
<dbReference type="PANTHER" id="PTHR45614:SF25">
    <property type="entry name" value="MYB PROTEIN"/>
    <property type="match status" value="1"/>
</dbReference>
<evidence type="ECO:0000259" key="8">
    <source>
        <dbReference type="PROSITE" id="PS50090"/>
    </source>
</evidence>
<evidence type="ECO:0000256" key="5">
    <source>
        <dbReference type="ARBA" id="ARBA00023163"/>
    </source>
</evidence>
<dbReference type="EMBL" id="AJWK01022031">
    <property type="status" value="NOT_ANNOTATED_CDS"/>
    <property type="molecule type" value="Genomic_DNA"/>
</dbReference>
<dbReference type="SUPFAM" id="SSF46689">
    <property type="entry name" value="Homeodomain-like"/>
    <property type="match status" value="2"/>
</dbReference>
<feature type="domain" description="HTH myb-type" evidence="9">
    <location>
        <begin position="93"/>
        <end position="148"/>
    </location>
</feature>
<proteinExistence type="predicted"/>
<feature type="region of interest" description="Disordered" evidence="7">
    <location>
        <begin position="589"/>
        <end position="616"/>
    </location>
</feature>
<evidence type="ECO:0000313" key="11">
    <source>
        <dbReference type="Proteomes" id="UP000092461"/>
    </source>
</evidence>
<dbReference type="PROSITE" id="PS51294">
    <property type="entry name" value="HTH_MYB"/>
    <property type="match status" value="3"/>
</dbReference>
<feature type="region of interest" description="Disordered" evidence="7">
    <location>
        <begin position="397"/>
        <end position="462"/>
    </location>
</feature>
<evidence type="ECO:0000256" key="2">
    <source>
        <dbReference type="ARBA" id="ARBA00022737"/>
    </source>
</evidence>
<feature type="compositionally biased region" description="Polar residues" evidence="7">
    <location>
        <begin position="1"/>
        <end position="12"/>
    </location>
</feature>
<keyword evidence="3" id="KW-0805">Transcription regulation</keyword>
<dbReference type="EMBL" id="AJWK01022034">
    <property type="status" value="NOT_ANNOTATED_CDS"/>
    <property type="molecule type" value="Genomic_DNA"/>
</dbReference>
<feature type="domain" description="Myb-like" evidence="8">
    <location>
        <begin position="93"/>
        <end position="144"/>
    </location>
</feature>
<feature type="domain" description="HTH myb-type" evidence="9">
    <location>
        <begin position="149"/>
        <end position="199"/>
    </location>
</feature>
<sequence>METESKLSSGSYIKNDYESDSAHDEEVSEYSDGQVGDEEGGDKNKGRTRWTKYEDIALKNLVETYGENWTAIAKQMKDRTDVQCQQRWSKVVNPELIKGPWTKEEDDKVVELVSRYGPKKWTLIARHLKGRIGKQCRERWHNHLNPSIKKTAWTDEEDNIIYQAHQQWGNQWAKIAKLLPGRTDNAIKNHWNSTMRRKYETTEVPKRPRQQGGKKMSLRALITTNRKSFIQNCRRSDASHGLGDTDQIAISTQKGDFLLEAIRTKGESGFIMSPILNKNENRSSFILSPARAMQSSKMHNEYTDTLQISLSLDDLLESPKQSHKKLTDHPPAILKRSKKRRFSDDNEKLLLNMNQMDDVRPLESPSETPVKPLPFSPSHFLTSPCMNLSLDIKLPASTPVRNRRGEKEDDENAALTTPPPDEKHHDDGEKGKKGESAPQRFGDGGKVRGKLLVGNNPRTPTPFKKALAELRRQNTDSYVPPSPGRLVEDIVEMMHKEQMDSTDSVYEEGGSVKASTSTATHDDSKENSQPQGLRKVRKSLGSSWENTTEMPYMAETPSKSLNSDSGVIFSPPSIMKNTLGDSELLLDTQMDDDDDSKKSGYQWANGRGGGFQESNKENIGVIPGNFIEFNPLVDENESITNFQLSKSIYANAGQLHGKILGNHQQIPPISTFGFNRTNLLHNSSHLQHIPHTQSNFDATNGAFITSIPNQQQVSVTNWHTNCFGNATTGSVMGNSTATVTSQHIGLSQGNANGMPSSMGSPSVKRCIKFEGQRNKEGQEGSSGGEESKVVLDPKWEKYACGKTKDQIFMTHNAHIMLKRGSTLMPRSLNFYKQQEPIAMY</sequence>
<dbReference type="FunFam" id="1.10.10.60:FF:000010">
    <property type="entry name" value="Transcriptional activator Myb isoform A"/>
    <property type="match status" value="1"/>
</dbReference>
<evidence type="ECO:0000256" key="1">
    <source>
        <dbReference type="ARBA" id="ARBA00004123"/>
    </source>
</evidence>
<dbReference type="EnsemblMetazoa" id="LLOJ006683-RA">
    <property type="protein sequence ID" value="LLOJ006683-PA"/>
    <property type="gene ID" value="LLOJ006683"/>
</dbReference>
<dbReference type="PANTHER" id="PTHR45614">
    <property type="entry name" value="MYB PROTEIN-RELATED"/>
    <property type="match status" value="1"/>
</dbReference>
<keyword evidence="6" id="KW-0539">Nucleus</keyword>
<dbReference type="PROSITE" id="PS50090">
    <property type="entry name" value="MYB_LIKE"/>
    <property type="match status" value="3"/>
</dbReference>
<protein>
    <submittedName>
        <fullName evidence="10">Uncharacterized protein</fullName>
    </submittedName>
</protein>
<evidence type="ECO:0000256" key="4">
    <source>
        <dbReference type="ARBA" id="ARBA00023125"/>
    </source>
</evidence>
<feature type="domain" description="Myb-like" evidence="8">
    <location>
        <begin position="145"/>
        <end position="195"/>
    </location>
</feature>
<keyword evidence="11" id="KW-1185">Reference proteome</keyword>
<keyword evidence="2" id="KW-0677">Repeat</keyword>
<keyword evidence="5" id="KW-0804">Transcription</keyword>
<feature type="compositionally biased region" description="Basic and acidic residues" evidence="7">
    <location>
        <begin position="15"/>
        <end position="25"/>
    </location>
</feature>
<dbReference type="Pfam" id="PF00249">
    <property type="entry name" value="Myb_DNA-binding"/>
    <property type="match status" value="1"/>
</dbReference>
<dbReference type="CDD" id="cd00167">
    <property type="entry name" value="SANT"/>
    <property type="match status" value="3"/>
</dbReference>
<dbReference type="Proteomes" id="UP000092461">
    <property type="component" value="Unassembled WGS sequence"/>
</dbReference>
<evidence type="ECO:0000256" key="3">
    <source>
        <dbReference type="ARBA" id="ARBA00023015"/>
    </source>
</evidence>
<feature type="domain" description="HTH myb-type" evidence="9">
    <location>
        <begin position="42"/>
        <end position="92"/>
    </location>
</feature>
<feature type="region of interest" description="Disordered" evidence="7">
    <location>
        <begin position="1"/>
        <end position="46"/>
    </location>
</feature>
<dbReference type="VEuPathDB" id="VectorBase:LLONM1_001418"/>
<dbReference type="GO" id="GO:0005634">
    <property type="term" value="C:nucleus"/>
    <property type="evidence" value="ECO:0007669"/>
    <property type="project" value="UniProtKB-SubCell"/>
</dbReference>
<dbReference type="VEuPathDB" id="VectorBase:LLOJ006683"/>
<dbReference type="InterPro" id="IPR017930">
    <property type="entry name" value="Myb_dom"/>
</dbReference>
<dbReference type="Pfam" id="PF09316">
    <property type="entry name" value="Cmyb_C"/>
    <property type="match status" value="1"/>
</dbReference>
<name>A0A1B0GJP6_LUTLO</name>
<dbReference type="InterPro" id="IPR015395">
    <property type="entry name" value="C-myb_C"/>
</dbReference>
<dbReference type="InterPro" id="IPR009057">
    <property type="entry name" value="Homeodomain-like_sf"/>
</dbReference>
<dbReference type="GO" id="GO:0000978">
    <property type="term" value="F:RNA polymerase II cis-regulatory region sequence-specific DNA binding"/>
    <property type="evidence" value="ECO:0007669"/>
    <property type="project" value="TreeGrafter"/>
</dbReference>
<evidence type="ECO:0000256" key="6">
    <source>
        <dbReference type="ARBA" id="ARBA00023242"/>
    </source>
</evidence>
<dbReference type="FunFam" id="1.10.10.60:FF:000016">
    <property type="entry name" value="Transcriptional activator Myb isoform A"/>
    <property type="match status" value="1"/>
</dbReference>
<dbReference type="InterPro" id="IPR001005">
    <property type="entry name" value="SANT/Myb"/>
</dbReference>
<reference evidence="10" key="1">
    <citation type="submission" date="2020-05" db="UniProtKB">
        <authorList>
            <consortium name="EnsemblMetazoa"/>
        </authorList>
    </citation>
    <scope>IDENTIFICATION</scope>
    <source>
        <strain evidence="10">Jacobina</strain>
    </source>
</reference>
<evidence type="ECO:0000313" key="10">
    <source>
        <dbReference type="EnsemblMetazoa" id="LLOJ006683-PA"/>
    </source>
</evidence>
<dbReference type="GO" id="GO:0000981">
    <property type="term" value="F:DNA-binding transcription factor activity, RNA polymerase II-specific"/>
    <property type="evidence" value="ECO:0007669"/>
    <property type="project" value="TreeGrafter"/>
</dbReference>
<evidence type="ECO:0000256" key="7">
    <source>
        <dbReference type="SAM" id="MobiDB-lite"/>
    </source>
</evidence>
<dbReference type="InterPro" id="IPR050560">
    <property type="entry name" value="MYB_TF"/>
</dbReference>
<keyword evidence="4" id="KW-0238">DNA-binding</keyword>
<feature type="domain" description="Myb-like" evidence="8">
    <location>
        <begin position="42"/>
        <end position="92"/>
    </location>
</feature>
<comment type="subcellular location">
    <subcellularLocation>
        <location evidence="1">Nucleus</location>
    </subcellularLocation>
</comment>
<feature type="region of interest" description="Disordered" evidence="7">
    <location>
        <begin position="321"/>
        <end position="375"/>
    </location>
</feature>
<feature type="region of interest" description="Disordered" evidence="7">
    <location>
        <begin position="499"/>
        <end position="546"/>
    </location>
</feature>
<dbReference type="Pfam" id="PF13921">
    <property type="entry name" value="Myb_DNA-bind_6"/>
    <property type="match status" value="1"/>
</dbReference>
<dbReference type="AlphaFoldDB" id="A0A1B0GJP6"/>
<accession>A0A1B0GJP6</accession>
<dbReference type="SMART" id="SM00717">
    <property type="entry name" value="SANT"/>
    <property type="match status" value="3"/>
</dbReference>
<dbReference type="EMBL" id="AJWK01022033">
    <property type="status" value="NOT_ANNOTATED_CDS"/>
    <property type="molecule type" value="Genomic_DNA"/>
</dbReference>
<organism evidence="10 11">
    <name type="scientific">Lutzomyia longipalpis</name>
    <name type="common">Sand fly</name>
    <dbReference type="NCBI Taxonomy" id="7200"/>
    <lineage>
        <taxon>Eukaryota</taxon>
        <taxon>Metazoa</taxon>
        <taxon>Ecdysozoa</taxon>
        <taxon>Arthropoda</taxon>
        <taxon>Hexapoda</taxon>
        <taxon>Insecta</taxon>
        <taxon>Pterygota</taxon>
        <taxon>Neoptera</taxon>
        <taxon>Endopterygota</taxon>
        <taxon>Diptera</taxon>
        <taxon>Nematocera</taxon>
        <taxon>Psychodoidea</taxon>
        <taxon>Psychodidae</taxon>
        <taxon>Lutzomyia</taxon>
        <taxon>Lutzomyia</taxon>
    </lineage>
</organism>
<dbReference type="Gene3D" id="1.10.10.60">
    <property type="entry name" value="Homeodomain-like"/>
    <property type="match status" value="3"/>
</dbReference>